<evidence type="ECO:0000313" key="2">
    <source>
        <dbReference type="EMBL" id="ANA13139.1"/>
    </source>
</evidence>
<keyword evidence="3" id="KW-1185">Reference proteome</keyword>
<organism evidence="2 3">
    <name type="scientific">Acetobacter oryzifermentans</name>
    <dbReference type="NCBI Taxonomy" id="1633874"/>
    <lineage>
        <taxon>Bacteria</taxon>
        <taxon>Pseudomonadati</taxon>
        <taxon>Pseudomonadota</taxon>
        <taxon>Alphaproteobacteria</taxon>
        <taxon>Acetobacterales</taxon>
        <taxon>Acetobacteraceae</taxon>
        <taxon>Acetobacter</taxon>
    </lineage>
</organism>
<feature type="region of interest" description="Disordered" evidence="1">
    <location>
        <begin position="154"/>
        <end position="180"/>
    </location>
</feature>
<evidence type="ECO:0000256" key="1">
    <source>
        <dbReference type="SAM" id="MobiDB-lite"/>
    </source>
</evidence>
<sequence length="180" mass="19516">MPTALRKAELACGAVLRGGGRWWVVAQVAPTGVLMCPLVCTPRHRHRADMCIGWAQALLLGCPAQAVLRCRPVWRGHVAGLFCVGRLKPPACQRMVATLVRELHHHQHETGRPFIARGRAGRSGSSFVQHGWISPHAPQDNSTRAGRIRAISFGPNGAPQKAQHKTRNAAGYLHPHHAGG</sequence>
<reference evidence="2 3" key="1">
    <citation type="submission" date="2015-03" db="EMBL/GenBank/DDBJ databases">
        <title>Genome study of Acetobacter sp. SLV-7.</title>
        <authorList>
            <person name="Cho G.Y."/>
            <person name="Jeon C.O."/>
        </authorList>
    </citation>
    <scope>NUCLEOTIDE SEQUENCE [LARGE SCALE GENOMIC DNA]</scope>
    <source>
        <strain evidence="2 3">SLV-7</strain>
    </source>
</reference>
<protein>
    <submittedName>
        <fullName evidence="2">Uncharacterized protein</fullName>
    </submittedName>
</protein>
<name>A0ABM6AHI2_9PROT</name>
<evidence type="ECO:0000313" key="3">
    <source>
        <dbReference type="Proteomes" id="UP000076595"/>
    </source>
</evidence>
<dbReference type="EMBL" id="CP011120">
    <property type="protein sequence ID" value="ANA13139.1"/>
    <property type="molecule type" value="Genomic_DNA"/>
</dbReference>
<dbReference type="Proteomes" id="UP000076595">
    <property type="component" value="Chromosome"/>
</dbReference>
<accession>A0ABM6AHI2</accession>
<gene>
    <name evidence="2" type="ORF">WG31_03230</name>
</gene>
<proteinExistence type="predicted"/>
<dbReference type="RefSeq" id="WP_006117067.1">
    <property type="nucleotide sequence ID" value="NZ_CP011120.1"/>
</dbReference>